<dbReference type="Proteomes" id="UP001486565">
    <property type="component" value="Chromosome"/>
</dbReference>
<dbReference type="RefSeq" id="WP_341876634.1">
    <property type="nucleotide sequence ID" value="NZ_CP121687.1"/>
</dbReference>
<proteinExistence type="predicted"/>
<dbReference type="EMBL" id="CP121687">
    <property type="protein sequence ID" value="WZL69648.1"/>
    <property type="molecule type" value="Genomic_DNA"/>
</dbReference>
<keyword evidence="1" id="KW-0812">Transmembrane</keyword>
<protein>
    <recommendedName>
        <fullName evidence="4">Zinc ribbon domain-containing protein</fullName>
    </recommendedName>
</protein>
<keyword evidence="1" id="KW-1133">Transmembrane helix</keyword>
<accession>A0ABZ2Y2S0</accession>
<organism evidence="2 3">
    <name type="scientific">Defluviitalea saccharophila</name>
    <dbReference type="NCBI Taxonomy" id="879970"/>
    <lineage>
        <taxon>Bacteria</taxon>
        <taxon>Bacillati</taxon>
        <taxon>Bacillota</taxon>
        <taxon>Clostridia</taxon>
        <taxon>Lachnospirales</taxon>
        <taxon>Defluviitaleaceae</taxon>
        <taxon>Defluviitalea</taxon>
    </lineage>
</organism>
<sequence>MAEPDIALKQRKCQNCGATISVIEPKCPYCGGFNYEGAKRKYFRDLYRIRDKLKQLEEIPTESYKAEVSVQIKRIIKILLICAVSIAVIYGIVALFFKLIDITDGFNQADPKEQLLWDRENFPMLDEWYEAGEYDKLLEFSYELYSADKVYTYVNWQHEDFIWFYAYYRDAKDAMEKIQQKEKYSSYDITTAIYGGLNICYNLENAGLDEDEIKRLEEYKPTMETLLFDLLKFTEKEALQLYEDALEYGFLNFEKIEKYASNVIKRLD</sequence>
<keyword evidence="1" id="KW-0472">Membrane</keyword>
<name>A0ABZ2Y2S0_9FIRM</name>
<feature type="transmembrane region" description="Helical" evidence="1">
    <location>
        <begin position="75"/>
        <end position="97"/>
    </location>
</feature>
<gene>
    <name evidence="2" type="ORF">QBE51_12800</name>
</gene>
<reference evidence="2 3" key="1">
    <citation type="submission" date="2023-03" db="EMBL/GenBank/DDBJ databases">
        <title>Novel Species.</title>
        <authorList>
            <person name="Ma S."/>
        </authorList>
    </citation>
    <scope>NUCLEOTIDE SEQUENCE [LARGE SCALE GENOMIC DNA]</scope>
    <source>
        <strain evidence="2 3">LIND6LT2</strain>
    </source>
</reference>
<evidence type="ECO:0000313" key="2">
    <source>
        <dbReference type="EMBL" id="WZL69648.1"/>
    </source>
</evidence>
<evidence type="ECO:0000313" key="3">
    <source>
        <dbReference type="Proteomes" id="UP001486565"/>
    </source>
</evidence>
<evidence type="ECO:0008006" key="4">
    <source>
        <dbReference type="Google" id="ProtNLM"/>
    </source>
</evidence>
<keyword evidence="3" id="KW-1185">Reference proteome</keyword>
<evidence type="ECO:0000256" key="1">
    <source>
        <dbReference type="SAM" id="Phobius"/>
    </source>
</evidence>